<proteinExistence type="predicted"/>
<evidence type="ECO:0000313" key="4">
    <source>
        <dbReference type="Proteomes" id="UP000298460"/>
    </source>
</evidence>
<dbReference type="PANTHER" id="PTHR22953:SF153">
    <property type="entry name" value="PURPLE ACID PHOSPHATASE"/>
    <property type="match status" value="1"/>
</dbReference>
<dbReference type="InterPro" id="IPR029052">
    <property type="entry name" value="Metallo-depent_PP-like"/>
</dbReference>
<keyword evidence="1" id="KW-0732">Signal</keyword>
<dbReference type="Gene3D" id="3.60.21.10">
    <property type="match status" value="1"/>
</dbReference>
<dbReference type="GO" id="GO:0003993">
    <property type="term" value="F:acid phosphatase activity"/>
    <property type="evidence" value="ECO:0007669"/>
    <property type="project" value="InterPro"/>
</dbReference>
<dbReference type="PANTHER" id="PTHR22953">
    <property type="entry name" value="ACID PHOSPHATASE RELATED"/>
    <property type="match status" value="1"/>
</dbReference>
<protein>
    <submittedName>
        <fullName evidence="3">Metallophosphoesterase</fullName>
    </submittedName>
</protein>
<keyword evidence="4" id="KW-1185">Reference proteome</keyword>
<dbReference type="OrthoDB" id="1645838at2"/>
<dbReference type="Pfam" id="PF00149">
    <property type="entry name" value="Metallophos"/>
    <property type="match status" value="1"/>
</dbReference>
<evidence type="ECO:0000256" key="1">
    <source>
        <dbReference type="ARBA" id="ARBA00022729"/>
    </source>
</evidence>
<gene>
    <name evidence="3" type="ORF">E4K67_21730</name>
</gene>
<dbReference type="Proteomes" id="UP000298460">
    <property type="component" value="Unassembled WGS sequence"/>
</dbReference>
<comment type="caution">
    <text evidence="3">The sequence shown here is derived from an EMBL/GenBank/DDBJ whole genome shotgun (WGS) entry which is preliminary data.</text>
</comment>
<dbReference type="RefSeq" id="WP_135550570.1">
    <property type="nucleotide sequence ID" value="NZ_SPQQ01000009.1"/>
</dbReference>
<reference evidence="3 4" key="1">
    <citation type="submission" date="2019-03" db="EMBL/GenBank/DDBJ databases">
        <title>Draft Genome Sequence of Desulfosporosinus fructosivorans Strain 63.6F, Isolated from Marine Sediment in the Baltic Sea.</title>
        <authorList>
            <person name="Hausmann B."/>
            <person name="Vandieken V."/>
            <person name="Pjevac P."/>
            <person name="Schreck K."/>
            <person name="Herbold C.W."/>
            <person name="Loy A."/>
        </authorList>
    </citation>
    <scope>NUCLEOTIDE SEQUENCE [LARGE SCALE GENOMIC DNA]</scope>
    <source>
        <strain evidence="3 4">63.6F</strain>
    </source>
</reference>
<accession>A0A4Z0QZD4</accession>
<dbReference type="AlphaFoldDB" id="A0A4Z0QZD4"/>
<dbReference type="EMBL" id="SPQQ01000009">
    <property type="protein sequence ID" value="TGE36152.1"/>
    <property type="molecule type" value="Genomic_DNA"/>
</dbReference>
<organism evidence="3 4">
    <name type="scientific">Desulfosporosinus fructosivorans</name>
    <dbReference type="NCBI Taxonomy" id="2018669"/>
    <lineage>
        <taxon>Bacteria</taxon>
        <taxon>Bacillati</taxon>
        <taxon>Bacillota</taxon>
        <taxon>Clostridia</taxon>
        <taxon>Eubacteriales</taxon>
        <taxon>Desulfitobacteriaceae</taxon>
        <taxon>Desulfosporosinus</taxon>
    </lineage>
</organism>
<dbReference type="InterPro" id="IPR039331">
    <property type="entry name" value="PAPs-like"/>
</dbReference>
<dbReference type="SUPFAM" id="SSF56300">
    <property type="entry name" value="Metallo-dependent phosphatases"/>
    <property type="match status" value="1"/>
</dbReference>
<evidence type="ECO:0000313" key="3">
    <source>
        <dbReference type="EMBL" id="TGE36152.1"/>
    </source>
</evidence>
<evidence type="ECO:0000259" key="2">
    <source>
        <dbReference type="Pfam" id="PF00149"/>
    </source>
</evidence>
<name>A0A4Z0QZD4_9FIRM</name>
<feature type="domain" description="Calcineurin-like phosphoesterase" evidence="2">
    <location>
        <begin position="41"/>
        <end position="240"/>
    </location>
</feature>
<dbReference type="InterPro" id="IPR004843">
    <property type="entry name" value="Calcineurin-like_PHP"/>
</dbReference>
<sequence length="315" mass="35913">MKKIRLLLFAVIVSGLLLFDHQLTIPESAVPLSQVPYSDLSFAVLGDIHSNNNSLKQAIRDLYSINPAMNALILNGDIVDQGIKRQYDAIKKTLYINRLLLPKIIIKNIGNHEFFNYNIEINGPEDVKLFINRYLEFAEKEKVYHDTWINGYHFISLGSEDGNSLTLDSIRAFISEAQKEWLKDKLAENYTLGKPMFVFLHQPLNSNPSSGWVGSDQSEEIRKILSQYPEIILFNSHTHADLTEKSVVLHQPYTKVHTGAVHYTIVQHAQGQNRTREALIKGLYIEVNGNIVVIKGRDLKERSWIFSTIIPIPGY</sequence>